<dbReference type="EMBL" id="UZAK01035021">
    <property type="protein sequence ID" value="VDP48276.1"/>
    <property type="molecule type" value="Genomic_DNA"/>
</dbReference>
<evidence type="ECO:0000256" key="1">
    <source>
        <dbReference type="SAM" id="Phobius"/>
    </source>
</evidence>
<reference evidence="4" key="1">
    <citation type="submission" date="2016-06" db="UniProtKB">
        <authorList>
            <consortium name="WormBaseParasite"/>
        </authorList>
    </citation>
    <scope>IDENTIFICATION</scope>
</reference>
<dbReference type="AlphaFoldDB" id="A0A183KBB4"/>
<keyword evidence="1" id="KW-1133">Transmembrane helix</keyword>
<sequence>MYLHLRVDVHSETRTQYRSLHIPSRYPLSYWILIATCLSSEVKFTFTLYCLLEFSH</sequence>
<keyword evidence="1" id="KW-0812">Transmembrane</keyword>
<organism evidence="4">
    <name type="scientific">Schistosoma curassoni</name>
    <dbReference type="NCBI Taxonomy" id="6186"/>
    <lineage>
        <taxon>Eukaryota</taxon>
        <taxon>Metazoa</taxon>
        <taxon>Spiralia</taxon>
        <taxon>Lophotrochozoa</taxon>
        <taxon>Platyhelminthes</taxon>
        <taxon>Trematoda</taxon>
        <taxon>Digenea</taxon>
        <taxon>Strigeidida</taxon>
        <taxon>Schistosomatoidea</taxon>
        <taxon>Schistosomatidae</taxon>
        <taxon>Schistosoma</taxon>
    </lineage>
</organism>
<dbReference type="WBParaSite" id="SCUD_0001230501-mRNA-1">
    <property type="protein sequence ID" value="SCUD_0001230501-mRNA-1"/>
    <property type="gene ID" value="SCUD_0001230501"/>
</dbReference>
<proteinExistence type="predicted"/>
<evidence type="ECO:0000313" key="4">
    <source>
        <dbReference type="WBParaSite" id="SCUD_0001230501-mRNA-1"/>
    </source>
</evidence>
<dbReference type="Proteomes" id="UP000279833">
    <property type="component" value="Unassembled WGS sequence"/>
</dbReference>
<evidence type="ECO:0000313" key="3">
    <source>
        <dbReference type="Proteomes" id="UP000279833"/>
    </source>
</evidence>
<name>A0A183KBB4_9TREM</name>
<keyword evidence="3" id="KW-1185">Reference proteome</keyword>
<keyword evidence="1" id="KW-0472">Membrane</keyword>
<gene>
    <name evidence="2" type="ORF">SCUD_LOCUS12302</name>
</gene>
<protein>
    <submittedName>
        <fullName evidence="4">Ovule protein</fullName>
    </submittedName>
</protein>
<accession>A0A183KBB4</accession>
<evidence type="ECO:0000313" key="2">
    <source>
        <dbReference type="EMBL" id="VDP48276.1"/>
    </source>
</evidence>
<reference evidence="2 3" key="2">
    <citation type="submission" date="2018-11" db="EMBL/GenBank/DDBJ databases">
        <authorList>
            <consortium name="Pathogen Informatics"/>
        </authorList>
    </citation>
    <scope>NUCLEOTIDE SEQUENCE [LARGE SCALE GENOMIC DNA]</scope>
    <source>
        <strain evidence="2">Dakar</strain>
        <strain evidence="3">Dakar, Senegal</strain>
    </source>
</reference>
<feature type="transmembrane region" description="Helical" evidence="1">
    <location>
        <begin position="28"/>
        <end position="52"/>
    </location>
</feature>